<name>A0ACC0PXW4_RHOML</name>
<proteinExistence type="predicted"/>
<sequence length="73" mass="8155">MKQLDLKLKCYNGDKNLSLTKPSEMASEITKQGSKESLNASNTEKVSQIFVSPTLRMGKKNPNAKEIRGNRTK</sequence>
<evidence type="ECO:0000313" key="1">
    <source>
        <dbReference type="EMBL" id="KAI8570530.1"/>
    </source>
</evidence>
<dbReference type="EMBL" id="CM046388">
    <property type="protein sequence ID" value="KAI8570530.1"/>
    <property type="molecule type" value="Genomic_DNA"/>
</dbReference>
<organism evidence="1 2">
    <name type="scientific">Rhododendron molle</name>
    <name type="common">Chinese azalea</name>
    <name type="synonym">Azalea mollis</name>
    <dbReference type="NCBI Taxonomy" id="49168"/>
    <lineage>
        <taxon>Eukaryota</taxon>
        <taxon>Viridiplantae</taxon>
        <taxon>Streptophyta</taxon>
        <taxon>Embryophyta</taxon>
        <taxon>Tracheophyta</taxon>
        <taxon>Spermatophyta</taxon>
        <taxon>Magnoliopsida</taxon>
        <taxon>eudicotyledons</taxon>
        <taxon>Gunneridae</taxon>
        <taxon>Pentapetalae</taxon>
        <taxon>asterids</taxon>
        <taxon>Ericales</taxon>
        <taxon>Ericaceae</taxon>
        <taxon>Ericoideae</taxon>
        <taxon>Rhodoreae</taxon>
        <taxon>Rhododendron</taxon>
    </lineage>
</organism>
<keyword evidence="2" id="KW-1185">Reference proteome</keyword>
<gene>
    <name evidence="1" type="ORF">RHMOL_Rhmol01G0041500</name>
</gene>
<reference evidence="1" key="1">
    <citation type="submission" date="2022-02" db="EMBL/GenBank/DDBJ databases">
        <title>Plant Genome Project.</title>
        <authorList>
            <person name="Zhang R.-G."/>
        </authorList>
    </citation>
    <scope>NUCLEOTIDE SEQUENCE</scope>
    <source>
        <strain evidence="1">AT1</strain>
    </source>
</reference>
<comment type="caution">
    <text evidence="1">The sequence shown here is derived from an EMBL/GenBank/DDBJ whole genome shotgun (WGS) entry which is preliminary data.</text>
</comment>
<accession>A0ACC0PXW4</accession>
<dbReference type="Proteomes" id="UP001062846">
    <property type="component" value="Chromosome 1"/>
</dbReference>
<protein>
    <submittedName>
        <fullName evidence="1">Uncharacterized protein</fullName>
    </submittedName>
</protein>
<evidence type="ECO:0000313" key="2">
    <source>
        <dbReference type="Proteomes" id="UP001062846"/>
    </source>
</evidence>